<dbReference type="Gene3D" id="1.20.58.2190">
    <property type="match status" value="1"/>
</dbReference>
<accession>A0A0D0B465</accession>
<dbReference type="EMBL" id="KN835135">
    <property type="protein sequence ID" value="KIK48871.1"/>
    <property type="molecule type" value="Genomic_DNA"/>
</dbReference>
<dbReference type="AlphaFoldDB" id="A0A0D0B465"/>
<keyword evidence="4" id="KW-1185">Reference proteome</keyword>
<evidence type="ECO:0000313" key="4">
    <source>
        <dbReference type="Proteomes" id="UP000054485"/>
    </source>
</evidence>
<dbReference type="Pfam" id="PF09409">
    <property type="entry name" value="PUB"/>
    <property type="match status" value="1"/>
</dbReference>
<dbReference type="CDD" id="cd09212">
    <property type="entry name" value="PUB"/>
    <property type="match status" value="1"/>
</dbReference>
<dbReference type="Proteomes" id="UP000054485">
    <property type="component" value="Unassembled WGS sequence"/>
</dbReference>
<dbReference type="InterPro" id="IPR036339">
    <property type="entry name" value="PUB-like_dom_sf"/>
</dbReference>
<name>A0A0D0B465_9AGAM</name>
<proteinExistence type="predicted"/>
<dbReference type="InterPro" id="IPR018997">
    <property type="entry name" value="PUB_domain"/>
</dbReference>
<feature type="compositionally biased region" description="Low complexity" evidence="1">
    <location>
        <begin position="157"/>
        <end position="180"/>
    </location>
</feature>
<dbReference type="OrthoDB" id="49605at2759"/>
<feature type="compositionally biased region" description="Basic and acidic residues" evidence="1">
    <location>
        <begin position="125"/>
        <end position="137"/>
    </location>
</feature>
<gene>
    <name evidence="3" type="ORF">CY34DRAFT_797665</name>
</gene>
<sequence>MASLKILSKISENLIREPENPKFRQFKPTNDTIRRCLIETKGALEYAIEMGFRPEVKDFQPLYVWNERKSEELRLGAQILQETRALAEQKSVRSQKNADEAKAATEAATRNTLLAFMDDRKTKMLRDQRDRHNREVQALRSSSEGTTSPPPAPPNAEMPGNGYVLSSPDPVVVDEPPYRD</sequence>
<protein>
    <recommendedName>
        <fullName evidence="2">PUB domain-containing protein</fullName>
    </recommendedName>
</protein>
<feature type="domain" description="PUB" evidence="2">
    <location>
        <begin position="3"/>
        <end position="74"/>
    </location>
</feature>
<reference evidence="4" key="2">
    <citation type="submission" date="2015-01" db="EMBL/GenBank/DDBJ databases">
        <title>Evolutionary Origins and Diversification of the Mycorrhizal Mutualists.</title>
        <authorList>
            <consortium name="DOE Joint Genome Institute"/>
            <consortium name="Mycorrhizal Genomics Consortium"/>
            <person name="Kohler A."/>
            <person name="Kuo A."/>
            <person name="Nagy L.G."/>
            <person name="Floudas D."/>
            <person name="Copeland A."/>
            <person name="Barry K.W."/>
            <person name="Cichocki N."/>
            <person name="Veneault-Fourrey C."/>
            <person name="LaButti K."/>
            <person name="Lindquist E.A."/>
            <person name="Lipzen A."/>
            <person name="Lundell T."/>
            <person name="Morin E."/>
            <person name="Murat C."/>
            <person name="Riley R."/>
            <person name="Ohm R."/>
            <person name="Sun H."/>
            <person name="Tunlid A."/>
            <person name="Henrissat B."/>
            <person name="Grigoriev I.V."/>
            <person name="Hibbett D.S."/>
            <person name="Martin F."/>
        </authorList>
    </citation>
    <scope>NUCLEOTIDE SEQUENCE [LARGE SCALE GENOMIC DNA]</scope>
    <source>
        <strain evidence="4">UH-Slu-Lm8-n1</strain>
    </source>
</reference>
<dbReference type="HOGENOM" id="CLU_081370_0_0_1"/>
<feature type="region of interest" description="Disordered" evidence="1">
    <location>
        <begin position="125"/>
        <end position="180"/>
    </location>
</feature>
<dbReference type="SUPFAM" id="SSF143503">
    <property type="entry name" value="PUG domain-like"/>
    <property type="match status" value="1"/>
</dbReference>
<evidence type="ECO:0000256" key="1">
    <source>
        <dbReference type="SAM" id="MobiDB-lite"/>
    </source>
</evidence>
<evidence type="ECO:0000259" key="2">
    <source>
        <dbReference type="Pfam" id="PF09409"/>
    </source>
</evidence>
<reference evidence="3 4" key="1">
    <citation type="submission" date="2014-04" db="EMBL/GenBank/DDBJ databases">
        <authorList>
            <consortium name="DOE Joint Genome Institute"/>
            <person name="Kuo A."/>
            <person name="Ruytinx J."/>
            <person name="Rineau F."/>
            <person name="Colpaert J."/>
            <person name="Kohler A."/>
            <person name="Nagy L.G."/>
            <person name="Floudas D."/>
            <person name="Copeland A."/>
            <person name="Barry K.W."/>
            <person name="Cichocki N."/>
            <person name="Veneault-Fourrey C."/>
            <person name="LaButti K."/>
            <person name="Lindquist E.A."/>
            <person name="Lipzen A."/>
            <person name="Lundell T."/>
            <person name="Morin E."/>
            <person name="Murat C."/>
            <person name="Sun H."/>
            <person name="Tunlid A."/>
            <person name="Henrissat B."/>
            <person name="Grigoriev I.V."/>
            <person name="Hibbett D.S."/>
            <person name="Martin F."/>
            <person name="Nordberg H.P."/>
            <person name="Cantor M.N."/>
            <person name="Hua S.X."/>
        </authorList>
    </citation>
    <scope>NUCLEOTIDE SEQUENCE [LARGE SCALE GENOMIC DNA]</scope>
    <source>
        <strain evidence="3 4">UH-Slu-Lm8-n1</strain>
    </source>
</reference>
<evidence type="ECO:0000313" key="3">
    <source>
        <dbReference type="EMBL" id="KIK48871.1"/>
    </source>
</evidence>
<dbReference type="STRING" id="930992.A0A0D0B465"/>
<organism evidence="3 4">
    <name type="scientific">Suillus luteus UH-Slu-Lm8-n1</name>
    <dbReference type="NCBI Taxonomy" id="930992"/>
    <lineage>
        <taxon>Eukaryota</taxon>
        <taxon>Fungi</taxon>
        <taxon>Dikarya</taxon>
        <taxon>Basidiomycota</taxon>
        <taxon>Agaricomycotina</taxon>
        <taxon>Agaricomycetes</taxon>
        <taxon>Agaricomycetidae</taxon>
        <taxon>Boletales</taxon>
        <taxon>Suillineae</taxon>
        <taxon>Suillaceae</taxon>
        <taxon>Suillus</taxon>
    </lineage>
</organism>
<dbReference type="InParanoid" id="A0A0D0B465"/>